<dbReference type="Proteomes" id="UP000464954">
    <property type="component" value="Chromosome"/>
</dbReference>
<sequence>MLETEQPNDDLQAAITDGKLFVRVIGRGSFKIAAPMKQFIAEICEKKPIEFVVLDLKQCIGMDSTFMGVLAGLSGRLTQKGQALELINLSEKNTHLLATLGVDRVLSFYNNAHGHNIPDQDTESLPTDQASKKDLAVTALRAHEKLAQISEENKPRFERVIELLKKDVNRLN</sequence>
<evidence type="ECO:0000259" key="1">
    <source>
        <dbReference type="PROSITE" id="PS50801"/>
    </source>
</evidence>
<gene>
    <name evidence="2" type="ORF">GT409_08830</name>
</gene>
<dbReference type="PROSITE" id="PS50801">
    <property type="entry name" value="STAS"/>
    <property type="match status" value="1"/>
</dbReference>
<evidence type="ECO:0000313" key="2">
    <source>
        <dbReference type="EMBL" id="QHI69556.1"/>
    </source>
</evidence>
<name>A0A6P1MD85_9BACT</name>
<keyword evidence="3" id="KW-1185">Reference proteome</keyword>
<dbReference type="InterPro" id="IPR036513">
    <property type="entry name" value="STAS_dom_sf"/>
</dbReference>
<dbReference type="InterPro" id="IPR002645">
    <property type="entry name" value="STAS_dom"/>
</dbReference>
<accession>A0A6P1MD85</accession>
<dbReference type="SUPFAM" id="SSF52091">
    <property type="entry name" value="SpoIIaa-like"/>
    <property type="match status" value="1"/>
</dbReference>
<proteinExistence type="predicted"/>
<evidence type="ECO:0000313" key="3">
    <source>
        <dbReference type="Proteomes" id="UP000464954"/>
    </source>
</evidence>
<dbReference type="KEGG" id="taer:GT409_08830"/>
<organism evidence="2 3">
    <name type="scientific">Tichowtungia aerotolerans</name>
    <dbReference type="NCBI Taxonomy" id="2697043"/>
    <lineage>
        <taxon>Bacteria</taxon>
        <taxon>Pseudomonadati</taxon>
        <taxon>Kiritimatiellota</taxon>
        <taxon>Tichowtungiia</taxon>
        <taxon>Tichowtungiales</taxon>
        <taxon>Tichowtungiaceae</taxon>
        <taxon>Tichowtungia</taxon>
    </lineage>
</organism>
<protein>
    <submittedName>
        <fullName evidence="2">STAS domain-containing protein</fullName>
    </submittedName>
</protein>
<dbReference type="EMBL" id="CP047593">
    <property type="protein sequence ID" value="QHI69556.1"/>
    <property type="molecule type" value="Genomic_DNA"/>
</dbReference>
<dbReference type="Gene3D" id="3.30.750.24">
    <property type="entry name" value="STAS domain"/>
    <property type="match status" value="1"/>
</dbReference>
<reference evidence="2 3" key="1">
    <citation type="submission" date="2020-01" db="EMBL/GenBank/DDBJ databases">
        <title>Ponticoccus aerotolerans gen. nov., sp. nov., an anaerobic bacterium and proposal of Ponticoccusceae fam. nov., Ponticoccusles ord. nov. and Ponticoccuse classis nov. in the phylum Kiritimatiellaeota.</title>
        <authorList>
            <person name="Zhou L.Y."/>
            <person name="Du Z.J."/>
        </authorList>
    </citation>
    <scope>NUCLEOTIDE SEQUENCE [LARGE SCALE GENOMIC DNA]</scope>
    <source>
        <strain evidence="2 3">S-5007</strain>
    </source>
</reference>
<dbReference type="CDD" id="cd07043">
    <property type="entry name" value="STAS_anti-anti-sigma_factors"/>
    <property type="match status" value="1"/>
</dbReference>
<feature type="domain" description="STAS" evidence="1">
    <location>
        <begin position="9"/>
        <end position="107"/>
    </location>
</feature>
<dbReference type="AlphaFoldDB" id="A0A6P1MD85"/>
<dbReference type="RefSeq" id="WP_160628738.1">
    <property type="nucleotide sequence ID" value="NZ_CP047593.1"/>
</dbReference>
<dbReference type="Pfam" id="PF01740">
    <property type="entry name" value="STAS"/>
    <property type="match status" value="1"/>
</dbReference>